<feature type="transmembrane region" description="Helical" evidence="2">
    <location>
        <begin position="51"/>
        <end position="68"/>
    </location>
</feature>
<keyword evidence="2" id="KW-0472">Membrane</keyword>
<gene>
    <name evidence="3" type="ORF">N8I77_009055</name>
</gene>
<protein>
    <submittedName>
        <fullName evidence="3">Uncharacterized protein</fullName>
    </submittedName>
</protein>
<feature type="region of interest" description="Disordered" evidence="1">
    <location>
        <begin position="156"/>
        <end position="240"/>
    </location>
</feature>
<organism evidence="3 4">
    <name type="scientific">Phomopsis amygdali</name>
    <name type="common">Fusicoccum amygdali</name>
    <dbReference type="NCBI Taxonomy" id="1214568"/>
    <lineage>
        <taxon>Eukaryota</taxon>
        <taxon>Fungi</taxon>
        <taxon>Dikarya</taxon>
        <taxon>Ascomycota</taxon>
        <taxon>Pezizomycotina</taxon>
        <taxon>Sordariomycetes</taxon>
        <taxon>Sordariomycetidae</taxon>
        <taxon>Diaporthales</taxon>
        <taxon>Diaporthaceae</taxon>
        <taxon>Diaporthe</taxon>
    </lineage>
</organism>
<dbReference type="EMBL" id="JAUJFL010000005">
    <property type="protein sequence ID" value="KAK2602534.1"/>
    <property type="molecule type" value="Genomic_DNA"/>
</dbReference>
<evidence type="ECO:0000256" key="2">
    <source>
        <dbReference type="SAM" id="Phobius"/>
    </source>
</evidence>
<comment type="caution">
    <text evidence="3">The sequence shown here is derived from an EMBL/GenBank/DDBJ whole genome shotgun (WGS) entry which is preliminary data.</text>
</comment>
<evidence type="ECO:0000313" key="3">
    <source>
        <dbReference type="EMBL" id="KAK2602534.1"/>
    </source>
</evidence>
<accession>A0AAD9S9B8</accession>
<keyword evidence="2" id="KW-1133">Transmembrane helix</keyword>
<reference evidence="3" key="1">
    <citation type="submission" date="2023-06" db="EMBL/GenBank/DDBJ databases">
        <authorList>
            <person name="Noh H."/>
        </authorList>
    </citation>
    <scope>NUCLEOTIDE SEQUENCE</scope>
    <source>
        <strain evidence="3">DUCC20226</strain>
    </source>
</reference>
<feature type="transmembrane region" description="Helical" evidence="2">
    <location>
        <begin position="295"/>
        <end position="316"/>
    </location>
</feature>
<dbReference type="AlphaFoldDB" id="A0AAD9S9B8"/>
<sequence length="317" mass="33040">MAASTPNDVEAFGADLPKDIQEKHNLRERHHQAVPETDHRRRRTMDSGRKLLLALLVCCMLALGFASAHHGRAGCHEDAANVDHAVVDVEHTSLSSLLTSNSAGSLRELLEKYVPERYRQQDSQYAKRQDGNSTVSAAVTTAVTTVSSASVVATTTVQTTPSSTTAAATTPTSASVQTTVQTVVQTSVQTQDPATATVTATQTPTPSESAASSASSTSQGTTLDTSKASPTVTSATSKSATHVSSKKVVTTFTSTMPDGGISVVTQTSFSYVDAEPTDASSTRPAASLQTNSAPAVGPLLPGAATLLGGLWFFVFWQ</sequence>
<dbReference type="Proteomes" id="UP001265746">
    <property type="component" value="Unassembled WGS sequence"/>
</dbReference>
<keyword evidence="4" id="KW-1185">Reference proteome</keyword>
<name>A0AAD9S9B8_PHOAM</name>
<proteinExistence type="predicted"/>
<evidence type="ECO:0000256" key="1">
    <source>
        <dbReference type="SAM" id="MobiDB-lite"/>
    </source>
</evidence>
<keyword evidence="2" id="KW-0812">Transmembrane</keyword>
<evidence type="ECO:0000313" key="4">
    <source>
        <dbReference type="Proteomes" id="UP001265746"/>
    </source>
</evidence>